<feature type="transmembrane region" description="Helical" evidence="1">
    <location>
        <begin position="21"/>
        <end position="40"/>
    </location>
</feature>
<dbReference type="RefSeq" id="WP_233231084.1">
    <property type="nucleotide sequence ID" value="NZ_CP017834.1"/>
</dbReference>
<keyword evidence="4" id="KW-1185">Reference proteome</keyword>
<accession>A0A1L4D0V6</accession>
<dbReference type="Gene3D" id="1.20.144.10">
    <property type="entry name" value="Phosphatidic acid phosphatase type 2/haloperoxidase"/>
    <property type="match status" value="1"/>
</dbReference>
<dbReference type="AlphaFoldDB" id="A0A1L4D0V6"/>
<evidence type="ECO:0000256" key="1">
    <source>
        <dbReference type="SAM" id="Phobius"/>
    </source>
</evidence>
<keyword evidence="1" id="KW-0812">Transmembrane</keyword>
<feature type="domain" description="Phosphatidic acid phosphatase type 2/haloperoxidase" evidence="2">
    <location>
        <begin position="78"/>
        <end position="179"/>
    </location>
</feature>
<sequence>MTSVLKWFNNLSLYITKQNTNILYFVCLAIVFIINIIINIKEPFHIWVEIIGSIIQIAIPMYVLVPILWKKDAEGTKQMLKHLLCILGITWSFKMGLSDVFGINDIRPRGGGMSFPSGHTSGAFSGAVFLAIRYGWKYALIALPLACFVGFSRIFAMAHWPSDVAAAIALCIFTGLCFVRPYKKKI</sequence>
<dbReference type="Proteomes" id="UP000184731">
    <property type="component" value="Chromosome"/>
</dbReference>
<keyword evidence="1" id="KW-0472">Membrane</keyword>
<evidence type="ECO:0000313" key="4">
    <source>
        <dbReference type="Proteomes" id="UP000184731"/>
    </source>
</evidence>
<dbReference type="SUPFAM" id="SSF48317">
    <property type="entry name" value="Acid phosphatase/Vanadium-dependent haloperoxidase"/>
    <property type="match status" value="1"/>
</dbReference>
<dbReference type="STRING" id="1915309.AXG55_07895"/>
<name>A0A1L4D0V6_9BACT</name>
<dbReference type="InterPro" id="IPR036938">
    <property type="entry name" value="PAP2/HPO_sf"/>
</dbReference>
<organism evidence="3 4">
    <name type="scientific">Silvanigrella aquatica</name>
    <dbReference type="NCBI Taxonomy" id="1915309"/>
    <lineage>
        <taxon>Bacteria</taxon>
        <taxon>Pseudomonadati</taxon>
        <taxon>Bdellovibrionota</taxon>
        <taxon>Oligoflexia</taxon>
        <taxon>Silvanigrellales</taxon>
        <taxon>Silvanigrellaceae</taxon>
        <taxon>Silvanigrella</taxon>
    </lineage>
</organism>
<evidence type="ECO:0000313" key="3">
    <source>
        <dbReference type="EMBL" id="APJ03831.1"/>
    </source>
</evidence>
<feature type="transmembrane region" description="Helical" evidence="1">
    <location>
        <begin position="139"/>
        <end position="158"/>
    </location>
</feature>
<evidence type="ECO:0000259" key="2">
    <source>
        <dbReference type="SMART" id="SM00014"/>
    </source>
</evidence>
<dbReference type="InterPro" id="IPR000326">
    <property type="entry name" value="PAP2/HPO"/>
</dbReference>
<feature type="transmembrane region" description="Helical" evidence="1">
    <location>
        <begin position="46"/>
        <end position="69"/>
    </location>
</feature>
<gene>
    <name evidence="3" type="ORF">AXG55_07895</name>
</gene>
<dbReference type="EMBL" id="CP017834">
    <property type="protein sequence ID" value="APJ03831.1"/>
    <property type="molecule type" value="Genomic_DNA"/>
</dbReference>
<reference evidence="3 4" key="1">
    <citation type="submission" date="2016-10" db="EMBL/GenBank/DDBJ databases">
        <title>Silvanigrella aquatica sp. nov., isolated from a freshwater lake located in the Black Forest, Germany, description of Silvanigrellaceae fam. nov., Silvanigrellales ord. nov., reclassification of the order Bdellovibrionales in the class Oligoflexia, reclassification of the families Bacteriovoracaceae and Halobacteriovoraceae in the new order Bacteriovoracales ord. nov., and reclassification of the family Pseudobacteriovoracaceae in the order Oligoflexiales.</title>
        <authorList>
            <person name="Hahn M.W."/>
            <person name="Schmidt J."/>
            <person name="Koll U."/>
            <person name="Rohde M."/>
            <person name="Verbag S."/>
            <person name="Pitt A."/>
            <person name="Nakai R."/>
            <person name="Naganuma T."/>
            <person name="Lang E."/>
        </authorList>
    </citation>
    <scope>NUCLEOTIDE SEQUENCE [LARGE SCALE GENOMIC DNA]</scope>
    <source>
        <strain evidence="3 4">MWH-Nonnen-W8red</strain>
    </source>
</reference>
<feature type="transmembrane region" description="Helical" evidence="1">
    <location>
        <begin position="164"/>
        <end position="182"/>
    </location>
</feature>
<proteinExistence type="predicted"/>
<dbReference type="Pfam" id="PF01569">
    <property type="entry name" value="PAP2"/>
    <property type="match status" value="1"/>
</dbReference>
<protein>
    <recommendedName>
        <fullName evidence="2">Phosphatidic acid phosphatase type 2/haloperoxidase domain-containing protein</fullName>
    </recommendedName>
</protein>
<dbReference type="KEGG" id="saqi:AXG55_07895"/>
<keyword evidence="1" id="KW-1133">Transmembrane helix</keyword>
<dbReference type="SMART" id="SM00014">
    <property type="entry name" value="acidPPc"/>
    <property type="match status" value="1"/>
</dbReference>